<organism evidence="2 3">
    <name type="scientific">Brassica rapa subsp. trilocularis</name>
    <dbReference type="NCBI Taxonomy" id="1813537"/>
    <lineage>
        <taxon>Eukaryota</taxon>
        <taxon>Viridiplantae</taxon>
        <taxon>Streptophyta</taxon>
        <taxon>Embryophyta</taxon>
        <taxon>Tracheophyta</taxon>
        <taxon>Spermatophyta</taxon>
        <taxon>Magnoliopsida</taxon>
        <taxon>eudicotyledons</taxon>
        <taxon>Gunneridae</taxon>
        <taxon>Pentapetalae</taxon>
        <taxon>rosids</taxon>
        <taxon>malvids</taxon>
        <taxon>Brassicales</taxon>
        <taxon>Brassicaceae</taxon>
        <taxon>Brassiceae</taxon>
        <taxon>Brassica</taxon>
    </lineage>
</organism>
<keyword evidence="3" id="KW-1185">Reference proteome</keyword>
<sequence>MILFIIVLDKSELQNYAKMSLSASPVPQTGVPSVYHSTFESIRLGSSSSQNTVFGLLRFWNSLNFKKDKEFMGIKVLFLDEKVHSVIYGFIPARRTNHYMSSLKACSIVKVDRFEVARCSGMYKITDHPFLIRFISPTIIDEVIAGAPQTISSHKKQTQPHREIQETIPTYTKATTTSPTAHSSGLMKIAYMPSLNRSMLLSSYEKYIYSLKTH</sequence>
<accession>A0ABQ7LDX0</accession>
<feature type="domain" description="Replication protein A 70 kDa DNA-binding subunit B/D first OB fold" evidence="1">
    <location>
        <begin position="56"/>
        <end position="141"/>
    </location>
</feature>
<reference evidence="2 3" key="1">
    <citation type="submission" date="2021-03" db="EMBL/GenBank/DDBJ databases">
        <authorList>
            <person name="King G.J."/>
            <person name="Bancroft I."/>
            <person name="Baten A."/>
            <person name="Bloomfield J."/>
            <person name="Borpatragohain P."/>
            <person name="He Z."/>
            <person name="Irish N."/>
            <person name="Irwin J."/>
            <person name="Liu K."/>
            <person name="Mauleon R.P."/>
            <person name="Moore J."/>
            <person name="Morris R."/>
            <person name="Ostergaard L."/>
            <person name="Wang B."/>
            <person name="Wells R."/>
        </authorList>
    </citation>
    <scope>NUCLEOTIDE SEQUENCE [LARGE SCALE GENOMIC DNA]</scope>
    <source>
        <strain evidence="2">R-o-18</strain>
        <tissue evidence="2">Leaf</tissue>
    </source>
</reference>
<dbReference type="InterPro" id="IPR003871">
    <property type="entry name" value="RFA1B/D_OB_1st"/>
</dbReference>
<evidence type="ECO:0000259" key="1">
    <source>
        <dbReference type="Pfam" id="PF02721"/>
    </source>
</evidence>
<protein>
    <recommendedName>
        <fullName evidence="1">Replication protein A 70 kDa DNA-binding subunit B/D first OB fold domain-containing protein</fullName>
    </recommendedName>
</protein>
<gene>
    <name evidence="2" type="primary">A09g504510.1_BraROA</name>
    <name evidence="2" type="ORF">IGI04_034891</name>
</gene>
<comment type="caution">
    <text evidence="2">The sequence shown here is derived from an EMBL/GenBank/DDBJ whole genome shotgun (WGS) entry which is preliminary data.</text>
</comment>
<evidence type="ECO:0000313" key="3">
    <source>
        <dbReference type="Proteomes" id="UP000823674"/>
    </source>
</evidence>
<evidence type="ECO:0000313" key="2">
    <source>
        <dbReference type="EMBL" id="KAG5383421.1"/>
    </source>
</evidence>
<dbReference type="EMBL" id="JADBGQ010000008">
    <property type="protein sequence ID" value="KAG5383421.1"/>
    <property type="molecule type" value="Genomic_DNA"/>
</dbReference>
<dbReference type="CDD" id="cd04480">
    <property type="entry name" value="RPA1_DBD_A_like"/>
    <property type="match status" value="1"/>
</dbReference>
<name>A0ABQ7LDX0_BRACM</name>
<proteinExistence type="predicted"/>
<dbReference type="Proteomes" id="UP000823674">
    <property type="component" value="Chromosome A09"/>
</dbReference>
<dbReference type="Pfam" id="PF02721">
    <property type="entry name" value="DUF223"/>
    <property type="match status" value="1"/>
</dbReference>